<dbReference type="AlphaFoldDB" id="A0A1E8CNT9"/>
<dbReference type="STRING" id="1524254.PHACT_12165"/>
<dbReference type="GO" id="GO:0008972">
    <property type="term" value="F:phosphomethylpyrimidine kinase activity"/>
    <property type="evidence" value="ECO:0007669"/>
    <property type="project" value="InterPro"/>
</dbReference>
<dbReference type="InterPro" id="IPR029056">
    <property type="entry name" value="Ribokinase-like"/>
</dbReference>
<dbReference type="PANTHER" id="PTHR20858">
    <property type="entry name" value="PHOSPHOMETHYLPYRIMIDINE KINASE"/>
    <property type="match status" value="1"/>
</dbReference>
<keyword evidence="5" id="KW-1185">Reference proteome</keyword>
<evidence type="ECO:0000256" key="1">
    <source>
        <dbReference type="ARBA" id="ARBA00004948"/>
    </source>
</evidence>
<accession>A0A1E8CNT9</accession>
<dbReference type="EMBL" id="MASR01000001">
    <property type="protein sequence ID" value="OFE14131.1"/>
    <property type="molecule type" value="Genomic_DNA"/>
</dbReference>
<dbReference type="GO" id="GO:0008902">
    <property type="term" value="F:hydroxymethylpyrimidine kinase activity"/>
    <property type="evidence" value="ECO:0007669"/>
    <property type="project" value="UniProtKB-EC"/>
</dbReference>
<evidence type="ECO:0000256" key="2">
    <source>
        <dbReference type="ARBA" id="ARBA00012135"/>
    </source>
</evidence>
<sequence length="267" mass="28514">MDRPDTPHARPNVLCLSGLDPTGGAGIQADIETLSANGCHCLPVITSLTVQDTHNVVRTQPVAVNLLRAQLATLLADVPVHAIKIGLIDNLDNLRLISEVIADHQNLPIVADPVLKAGGGFNFSNNDLVDAYRSHILPRVTVLTPNTDELSALCLDEHDDQAVAASTLMQLGCQHVLVTGTHAQTQDVTNTLYHNNAPAEYWVWPRLPGSYHGSGCTLASALAAGLALAQPLTQATCNAQTFTWQALQRGWQAGQGQALPDRRPTNT</sequence>
<dbReference type="EC" id="2.7.1.49" evidence="2"/>
<reference evidence="5" key="1">
    <citation type="submission" date="2016-07" db="EMBL/GenBank/DDBJ databases">
        <authorList>
            <person name="Florea S."/>
            <person name="Webb J.S."/>
            <person name="Jaromczyk J."/>
            <person name="Schardl C.L."/>
        </authorList>
    </citation>
    <scope>NUCLEOTIDE SEQUENCE [LARGE SCALE GENOMIC DNA]</scope>
    <source>
        <strain evidence="5">KCTC 42131</strain>
    </source>
</reference>
<dbReference type="InterPro" id="IPR013749">
    <property type="entry name" value="PM/HMP-P_kinase-1"/>
</dbReference>
<dbReference type="SUPFAM" id="SSF53613">
    <property type="entry name" value="Ribokinase-like"/>
    <property type="match status" value="1"/>
</dbReference>
<dbReference type="Gene3D" id="3.40.1190.20">
    <property type="match status" value="1"/>
</dbReference>
<name>A0A1E8CNT9_9GAMM</name>
<dbReference type="PANTHER" id="PTHR20858:SF17">
    <property type="entry name" value="HYDROXYMETHYLPYRIMIDINE_PHOSPHOMETHYLPYRIMIDINE KINASE THI20-RELATED"/>
    <property type="match status" value="1"/>
</dbReference>
<dbReference type="UniPathway" id="UPA00060">
    <property type="reaction ID" value="UER00138"/>
</dbReference>
<dbReference type="CDD" id="cd01169">
    <property type="entry name" value="HMPP_kinase"/>
    <property type="match status" value="1"/>
</dbReference>
<proteinExistence type="predicted"/>
<dbReference type="GO" id="GO:0005829">
    <property type="term" value="C:cytosol"/>
    <property type="evidence" value="ECO:0007669"/>
    <property type="project" value="TreeGrafter"/>
</dbReference>
<dbReference type="GO" id="GO:0009229">
    <property type="term" value="P:thiamine diphosphate biosynthetic process"/>
    <property type="evidence" value="ECO:0007669"/>
    <property type="project" value="UniProtKB-UniPathway"/>
</dbReference>
<dbReference type="GO" id="GO:0009228">
    <property type="term" value="P:thiamine biosynthetic process"/>
    <property type="evidence" value="ECO:0007669"/>
    <property type="project" value="InterPro"/>
</dbReference>
<protein>
    <recommendedName>
        <fullName evidence="2">hydroxymethylpyrimidine kinase</fullName>
        <ecNumber evidence="2">2.7.1.49</ecNumber>
    </recommendedName>
</protein>
<organism evidence="4 5">
    <name type="scientific">Pseudohongiella acticola</name>
    <dbReference type="NCBI Taxonomy" id="1524254"/>
    <lineage>
        <taxon>Bacteria</taxon>
        <taxon>Pseudomonadati</taxon>
        <taxon>Pseudomonadota</taxon>
        <taxon>Gammaproteobacteria</taxon>
        <taxon>Pseudomonadales</taxon>
        <taxon>Pseudohongiellaceae</taxon>
        <taxon>Pseudohongiella</taxon>
    </lineage>
</organism>
<evidence type="ECO:0000313" key="5">
    <source>
        <dbReference type="Proteomes" id="UP000175669"/>
    </source>
</evidence>
<comment type="caution">
    <text evidence="4">The sequence shown here is derived from an EMBL/GenBank/DDBJ whole genome shotgun (WGS) entry which is preliminary data.</text>
</comment>
<evidence type="ECO:0000313" key="4">
    <source>
        <dbReference type="EMBL" id="OFE14131.1"/>
    </source>
</evidence>
<gene>
    <name evidence="4" type="ORF">PHACT_12165</name>
</gene>
<dbReference type="InterPro" id="IPR004399">
    <property type="entry name" value="HMP/HMP-P_kinase_dom"/>
</dbReference>
<evidence type="ECO:0000259" key="3">
    <source>
        <dbReference type="Pfam" id="PF08543"/>
    </source>
</evidence>
<dbReference type="Pfam" id="PF08543">
    <property type="entry name" value="Phos_pyr_kin"/>
    <property type="match status" value="1"/>
</dbReference>
<comment type="pathway">
    <text evidence="1">Cofactor biosynthesis; thiamine diphosphate biosynthesis.</text>
</comment>
<dbReference type="Proteomes" id="UP000175669">
    <property type="component" value="Unassembled WGS sequence"/>
</dbReference>
<feature type="domain" description="Pyridoxamine kinase/Phosphomethylpyrimidine kinase" evidence="3">
    <location>
        <begin position="20"/>
        <end position="257"/>
    </location>
</feature>